<dbReference type="PANTHER" id="PTHR43110">
    <property type="entry name" value="THIOL PEROXIDASE"/>
    <property type="match status" value="1"/>
</dbReference>
<dbReference type="RefSeq" id="WP_217667127.1">
    <property type="nucleotide sequence ID" value="NZ_JAHRID010000001.1"/>
</dbReference>
<feature type="chain" id="PRO_5045324633" evidence="3">
    <location>
        <begin position="27"/>
        <end position="206"/>
    </location>
</feature>
<dbReference type="Proteomes" id="UP000704611">
    <property type="component" value="Unassembled WGS sequence"/>
</dbReference>
<dbReference type="EC" id="1.11.1.-" evidence="5"/>
<dbReference type="InterPro" id="IPR002065">
    <property type="entry name" value="TPX"/>
</dbReference>
<dbReference type="GO" id="GO:0004601">
    <property type="term" value="F:peroxidase activity"/>
    <property type="evidence" value="ECO:0007669"/>
    <property type="project" value="UniProtKB-KW"/>
</dbReference>
<protein>
    <submittedName>
        <fullName evidence="5">Thiol peroxidase</fullName>
        <ecNumber evidence="5">1.11.1.-</ecNumber>
    </submittedName>
</protein>
<keyword evidence="6" id="KW-1185">Reference proteome</keyword>
<name>A0ABS6MIE9_9GAMM</name>
<gene>
    <name evidence="5" type="primary">tpx</name>
    <name evidence="5" type="ORF">KQY15_03245</name>
</gene>
<evidence type="ECO:0000313" key="6">
    <source>
        <dbReference type="Proteomes" id="UP000704611"/>
    </source>
</evidence>
<reference evidence="5 6" key="1">
    <citation type="submission" date="2021-06" db="EMBL/GenBank/DDBJ databases">
        <title>Rheinheimera indica sp. nov., isolated from deep-sea sediment.</title>
        <authorList>
            <person name="Wang Z."/>
            <person name="Zhang X.-Y."/>
        </authorList>
    </citation>
    <scope>NUCLEOTIDE SEQUENCE [LARGE SCALE GENOMIC DNA]</scope>
    <source>
        <strain evidence="5 6">SM2107</strain>
    </source>
</reference>
<evidence type="ECO:0000256" key="1">
    <source>
        <dbReference type="ARBA" id="ARBA00023157"/>
    </source>
</evidence>
<dbReference type="InterPro" id="IPR050455">
    <property type="entry name" value="Tpx_Peroxidase_subfamily"/>
</dbReference>
<dbReference type="PANTHER" id="PTHR43110:SF1">
    <property type="entry name" value="THIOL PEROXIDASE"/>
    <property type="match status" value="1"/>
</dbReference>
<accession>A0ABS6MIE9</accession>
<evidence type="ECO:0000313" key="5">
    <source>
        <dbReference type="EMBL" id="MBV2128111.1"/>
    </source>
</evidence>
<keyword evidence="5" id="KW-0575">Peroxidase</keyword>
<keyword evidence="3" id="KW-0732">Signal</keyword>
<dbReference type="PROSITE" id="PS51352">
    <property type="entry name" value="THIOREDOXIN_2"/>
    <property type="match status" value="1"/>
</dbReference>
<sequence>MLTQFKKPVLLPTLLCAALFSLPATAIDLTADLSSRVSEVKAGNQQVVLLGQELQTGQQAPEFKVVDNNFKTVQLRDFKGKTILISVVPSIDTGICSLQTKRFNSEVANLPENVVLLTISTDLPFAQKRYCQQEQVDSMAVLSDAVWRDFGSNYGLLIKDMGLLTRAILVIDSSGKLRYQQLVPELAQEPDYDAALSALASVLKKS</sequence>
<comment type="caution">
    <text evidence="5">The sequence shown here is derived from an EMBL/GenBank/DDBJ whole genome shotgun (WGS) entry which is preliminary data.</text>
</comment>
<dbReference type="CDD" id="cd03014">
    <property type="entry name" value="PRX_Atyp2cys"/>
    <property type="match status" value="1"/>
</dbReference>
<keyword evidence="5" id="KW-0560">Oxidoreductase</keyword>
<feature type="signal peptide" evidence="3">
    <location>
        <begin position="1"/>
        <end position="26"/>
    </location>
</feature>
<evidence type="ECO:0000256" key="3">
    <source>
        <dbReference type="SAM" id="SignalP"/>
    </source>
</evidence>
<keyword evidence="2" id="KW-0676">Redox-active center</keyword>
<dbReference type="EMBL" id="JAHRID010000001">
    <property type="protein sequence ID" value="MBV2128111.1"/>
    <property type="molecule type" value="Genomic_DNA"/>
</dbReference>
<dbReference type="InterPro" id="IPR013766">
    <property type="entry name" value="Thioredoxin_domain"/>
</dbReference>
<dbReference type="InterPro" id="IPR013740">
    <property type="entry name" value="Redoxin"/>
</dbReference>
<evidence type="ECO:0000259" key="4">
    <source>
        <dbReference type="PROSITE" id="PS51352"/>
    </source>
</evidence>
<dbReference type="Pfam" id="PF08534">
    <property type="entry name" value="Redoxin"/>
    <property type="match status" value="1"/>
</dbReference>
<organism evidence="5 6">
    <name type="scientific">Arsukibacterium indicum</name>
    <dbReference type="NCBI Taxonomy" id="2848612"/>
    <lineage>
        <taxon>Bacteria</taxon>
        <taxon>Pseudomonadati</taxon>
        <taxon>Pseudomonadota</taxon>
        <taxon>Gammaproteobacteria</taxon>
        <taxon>Chromatiales</taxon>
        <taxon>Chromatiaceae</taxon>
        <taxon>Arsukibacterium</taxon>
    </lineage>
</organism>
<dbReference type="NCBIfam" id="NF001808">
    <property type="entry name" value="PRK00522.1"/>
    <property type="match status" value="1"/>
</dbReference>
<proteinExistence type="predicted"/>
<keyword evidence="1" id="KW-1015">Disulfide bond</keyword>
<feature type="domain" description="Thioredoxin" evidence="4">
    <location>
        <begin position="54"/>
        <end position="204"/>
    </location>
</feature>
<evidence type="ECO:0000256" key="2">
    <source>
        <dbReference type="ARBA" id="ARBA00023284"/>
    </source>
</evidence>